<accession>A0ABV9V8T7</accession>
<dbReference type="EMBL" id="JBHSJE010000003">
    <property type="protein sequence ID" value="MFC4979597.1"/>
    <property type="molecule type" value="Genomic_DNA"/>
</dbReference>
<evidence type="ECO:0000313" key="3">
    <source>
        <dbReference type="Proteomes" id="UP001595908"/>
    </source>
</evidence>
<sequence length="320" mass="34241">MGISLPRTLSVVVPVSLVAALLAGCGNPLADRTGGDAKGSGQGVPPEIEIPTITTAVLDPVPVEAYLLTEEQWTELGKAESVLRARCMKSFGIAYEEPAFAVPSAGQTISQYRYGKLDPAKTAVYGYKNPETQSPGALSDAESRAAKERQMRTHANMRRVLHGTDNPAEKTGAGGQDVNGRKVPAGGCIGEAQQKMGNYGDAKVANDVNLDSFGKSLQDERVLAVFAKWSRCMEEKGYNYRTPIEASGDKRWFGERATAQEKTVATADAECKIENNVAGVWYAVDVAYQKEAIEGNAEELDQVQKAVEDQLKVAAEVLGG</sequence>
<evidence type="ECO:0000313" key="2">
    <source>
        <dbReference type="EMBL" id="MFC4979597.1"/>
    </source>
</evidence>
<comment type="caution">
    <text evidence="2">The sequence shown here is derived from an EMBL/GenBank/DDBJ whole genome shotgun (WGS) entry which is preliminary data.</text>
</comment>
<protein>
    <recommendedName>
        <fullName evidence="4">Lipoprotein</fullName>
    </recommendedName>
</protein>
<dbReference type="Proteomes" id="UP001595908">
    <property type="component" value="Unassembled WGS sequence"/>
</dbReference>
<feature type="chain" id="PRO_5045731523" description="Lipoprotein" evidence="1">
    <location>
        <begin position="31"/>
        <end position="320"/>
    </location>
</feature>
<dbReference type="PROSITE" id="PS51257">
    <property type="entry name" value="PROKAR_LIPOPROTEIN"/>
    <property type="match status" value="1"/>
</dbReference>
<keyword evidence="1" id="KW-0732">Signal</keyword>
<organism evidence="2 3">
    <name type="scientific">Streptomyces atroolivaceus</name>
    <dbReference type="NCBI Taxonomy" id="66869"/>
    <lineage>
        <taxon>Bacteria</taxon>
        <taxon>Bacillati</taxon>
        <taxon>Actinomycetota</taxon>
        <taxon>Actinomycetes</taxon>
        <taxon>Kitasatosporales</taxon>
        <taxon>Streptomycetaceae</taxon>
        <taxon>Streptomyces</taxon>
    </lineage>
</organism>
<dbReference type="GeneID" id="31235291"/>
<feature type="signal peptide" evidence="1">
    <location>
        <begin position="1"/>
        <end position="30"/>
    </location>
</feature>
<evidence type="ECO:0000256" key="1">
    <source>
        <dbReference type="SAM" id="SignalP"/>
    </source>
</evidence>
<dbReference type="RefSeq" id="WP_157841714.1">
    <property type="nucleotide sequence ID" value="NZ_JBHSJE010000003.1"/>
</dbReference>
<proteinExistence type="predicted"/>
<evidence type="ECO:0008006" key="4">
    <source>
        <dbReference type="Google" id="ProtNLM"/>
    </source>
</evidence>
<reference evidence="3" key="1">
    <citation type="journal article" date="2019" name="Int. J. Syst. Evol. Microbiol.">
        <title>The Global Catalogue of Microorganisms (GCM) 10K type strain sequencing project: providing services to taxonomists for standard genome sequencing and annotation.</title>
        <authorList>
            <consortium name="The Broad Institute Genomics Platform"/>
            <consortium name="The Broad Institute Genome Sequencing Center for Infectious Disease"/>
            <person name="Wu L."/>
            <person name="Ma J."/>
        </authorList>
    </citation>
    <scope>NUCLEOTIDE SEQUENCE [LARGE SCALE GENOMIC DNA]</scope>
    <source>
        <strain evidence="3">ICMP 257</strain>
    </source>
</reference>
<keyword evidence="3" id="KW-1185">Reference proteome</keyword>
<name>A0ABV9V8T7_STRAZ</name>
<gene>
    <name evidence="2" type="ORF">ACFPL4_14695</name>
</gene>